<organism evidence="1 2">
    <name type="scientific">Vanrija pseudolonga</name>
    <dbReference type="NCBI Taxonomy" id="143232"/>
    <lineage>
        <taxon>Eukaryota</taxon>
        <taxon>Fungi</taxon>
        <taxon>Dikarya</taxon>
        <taxon>Basidiomycota</taxon>
        <taxon>Agaricomycotina</taxon>
        <taxon>Tremellomycetes</taxon>
        <taxon>Trichosporonales</taxon>
        <taxon>Trichosporonaceae</taxon>
        <taxon>Vanrija</taxon>
    </lineage>
</organism>
<accession>A0AAF1BM21</accession>
<dbReference type="Proteomes" id="UP000827549">
    <property type="component" value="Chromosome 7"/>
</dbReference>
<dbReference type="GeneID" id="87812431"/>
<dbReference type="RefSeq" id="XP_062631808.1">
    <property type="nucleotide sequence ID" value="XM_062775824.1"/>
</dbReference>
<keyword evidence="2" id="KW-1185">Reference proteome</keyword>
<evidence type="ECO:0000313" key="1">
    <source>
        <dbReference type="EMBL" id="WOO85782.1"/>
    </source>
</evidence>
<sequence>MAMLFRSKPREVKEVQLHPEYPQHHGDTLLVCRDELVGFKINGQMLQLLCPAFSKAAPKDGCDIADWTRPSFWVNDKPDDVFPFLRFLNACNHDAATNVFSGTEYRAIWRLLTEYKALPFLESIFRASVTKKARQLADQRESLPDRAEVLALLYLGHTLRNAEIWSSLCLRGRMSRTWWRVMLNPFQLEEAEVKDLGSTVVRALAFLATQNALCGDVDEFVAEYSAKGLCFYRTADKEDTTKHIFI</sequence>
<gene>
    <name evidence="1" type="ORF">LOC62_07G009268</name>
</gene>
<evidence type="ECO:0000313" key="2">
    <source>
        <dbReference type="Proteomes" id="UP000827549"/>
    </source>
</evidence>
<proteinExistence type="predicted"/>
<dbReference type="AlphaFoldDB" id="A0AAF1BM21"/>
<dbReference type="EMBL" id="CP086720">
    <property type="protein sequence ID" value="WOO85782.1"/>
    <property type="molecule type" value="Genomic_DNA"/>
</dbReference>
<reference evidence="1" key="1">
    <citation type="submission" date="2023-10" db="EMBL/GenBank/DDBJ databases">
        <authorList>
            <person name="Noh H."/>
        </authorList>
    </citation>
    <scope>NUCLEOTIDE SEQUENCE</scope>
    <source>
        <strain evidence="1">DUCC4014</strain>
    </source>
</reference>
<name>A0AAF1BM21_9TREE</name>
<protein>
    <submittedName>
        <fullName evidence="1">Uncharacterized protein</fullName>
    </submittedName>
</protein>